<dbReference type="InterPro" id="IPR014922">
    <property type="entry name" value="YdhG-like"/>
</dbReference>
<organism evidence="2 3">
    <name type="scientific">Orlajensenia leifsoniae</name>
    <dbReference type="NCBI Taxonomy" id="2561933"/>
    <lineage>
        <taxon>Bacteria</taxon>
        <taxon>Bacillati</taxon>
        <taxon>Actinomycetota</taxon>
        <taxon>Actinomycetes</taxon>
        <taxon>Micrococcales</taxon>
        <taxon>Microbacteriaceae</taxon>
        <taxon>Orlajensenia</taxon>
    </lineage>
</organism>
<accession>A0A4Y9QWP4</accession>
<sequence>MGALDDYLATLDGADRDVLSGIRDRAIEIVPDAEQGMSYGMAALRYRGRPLISVRATAKHLSVFPFSPEAVEAVAGALAGYSLSKGTIRFSAEKPLPDDVVTRLVIARRDEIDQALGDAPAR</sequence>
<protein>
    <submittedName>
        <fullName evidence="2">DUF1801 domain-containing protein</fullName>
    </submittedName>
</protein>
<dbReference type="SUPFAM" id="SSF159888">
    <property type="entry name" value="YdhG-like"/>
    <property type="match status" value="1"/>
</dbReference>
<comment type="caution">
    <text evidence="2">The sequence shown here is derived from an EMBL/GenBank/DDBJ whole genome shotgun (WGS) entry which is preliminary data.</text>
</comment>
<dbReference type="RefSeq" id="WP_135120622.1">
    <property type="nucleotide sequence ID" value="NZ_SPQZ01000004.1"/>
</dbReference>
<name>A0A4Y9QWP4_9MICO</name>
<proteinExistence type="predicted"/>
<reference evidence="2 3" key="1">
    <citation type="journal article" date="2018" name="J. Microbiol.">
        <title>Leifsonia flava sp. nov., a novel actinobacterium isolated from the rhizosphere of Aquilegia viridiflora.</title>
        <authorList>
            <person name="Cai Y."/>
            <person name="Tao W.Z."/>
            <person name="Ma Y.J."/>
            <person name="Cheng J."/>
            <person name="Zhang M.Y."/>
            <person name="Zhang Y.X."/>
        </authorList>
    </citation>
    <scope>NUCLEOTIDE SEQUENCE [LARGE SCALE GENOMIC DNA]</scope>
    <source>
        <strain evidence="2 3">SYP-B2174</strain>
    </source>
</reference>
<dbReference type="EMBL" id="SPQZ01000004">
    <property type="protein sequence ID" value="TFV96647.1"/>
    <property type="molecule type" value="Genomic_DNA"/>
</dbReference>
<keyword evidence="3" id="KW-1185">Reference proteome</keyword>
<evidence type="ECO:0000259" key="1">
    <source>
        <dbReference type="Pfam" id="PF08818"/>
    </source>
</evidence>
<gene>
    <name evidence="2" type="ORF">E4M00_11205</name>
</gene>
<dbReference type="Pfam" id="PF08818">
    <property type="entry name" value="DUF1801"/>
    <property type="match status" value="1"/>
</dbReference>
<dbReference type="AlphaFoldDB" id="A0A4Y9QWP4"/>
<dbReference type="Gene3D" id="3.90.1150.200">
    <property type="match status" value="1"/>
</dbReference>
<evidence type="ECO:0000313" key="3">
    <source>
        <dbReference type="Proteomes" id="UP000298127"/>
    </source>
</evidence>
<feature type="domain" description="YdhG-like" evidence="1">
    <location>
        <begin position="16"/>
        <end position="105"/>
    </location>
</feature>
<dbReference type="Proteomes" id="UP000298127">
    <property type="component" value="Unassembled WGS sequence"/>
</dbReference>
<evidence type="ECO:0000313" key="2">
    <source>
        <dbReference type="EMBL" id="TFV96647.1"/>
    </source>
</evidence>